<name>A0A9P7FWZ5_9AGAR</name>
<evidence type="ECO:0000313" key="4">
    <source>
        <dbReference type="Proteomes" id="UP000717328"/>
    </source>
</evidence>
<protein>
    <submittedName>
        <fullName evidence="3">Uncharacterized protein</fullName>
    </submittedName>
</protein>
<comment type="caution">
    <text evidence="3">The sequence shown here is derived from an EMBL/GenBank/DDBJ whole genome shotgun (WGS) entry which is preliminary data.</text>
</comment>
<proteinExistence type="predicted"/>
<feature type="compositionally biased region" description="Polar residues" evidence="2">
    <location>
        <begin position="150"/>
        <end position="167"/>
    </location>
</feature>
<feature type="compositionally biased region" description="Acidic residues" evidence="2">
    <location>
        <begin position="202"/>
        <end position="215"/>
    </location>
</feature>
<dbReference type="Proteomes" id="UP000717328">
    <property type="component" value="Unassembled WGS sequence"/>
</dbReference>
<reference evidence="3" key="2">
    <citation type="submission" date="2021-10" db="EMBL/GenBank/DDBJ databases">
        <title>Phylogenomics reveals ancestral predisposition of the termite-cultivated fungus Termitomyces towards a domesticated lifestyle.</title>
        <authorList>
            <person name="Auxier B."/>
            <person name="Grum-Grzhimaylo A."/>
            <person name="Cardenas M.E."/>
            <person name="Lodge J.D."/>
            <person name="Laessoe T."/>
            <person name="Pedersen O."/>
            <person name="Smith M.E."/>
            <person name="Kuyper T.W."/>
            <person name="Franco-Molano E.A."/>
            <person name="Baroni T.J."/>
            <person name="Aanen D.K."/>
        </authorList>
    </citation>
    <scope>NUCLEOTIDE SEQUENCE</scope>
    <source>
        <strain evidence="3">D49</strain>
    </source>
</reference>
<reference evidence="3" key="1">
    <citation type="submission" date="2021-02" db="EMBL/GenBank/DDBJ databases">
        <authorList>
            <person name="Nieuwenhuis M."/>
            <person name="Van De Peppel L.J.J."/>
        </authorList>
    </citation>
    <scope>NUCLEOTIDE SEQUENCE</scope>
    <source>
        <strain evidence="3">D49</strain>
    </source>
</reference>
<feature type="region of interest" description="Disordered" evidence="2">
    <location>
        <begin position="90"/>
        <end position="187"/>
    </location>
</feature>
<dbReference type="EMBL" id="JABCKI010005748">
    <property type="protein sequence ID" value="KAG5638706.1"/>
    <property type="molecule type" value="Genomic_DNA"/>
</dbReference>
<evidence type="ECO:0000256" key="2">
    <source>
        <dbReference type="SAM" id="MobiDB-lite"/>
    </source>
</evidence>
<accession>A0A9P7FWZ5</accession>
<feature type="coiled-coil region" evidence="1">
    <location>
        <begin position="30"/>
        <end position="64"/>
    </location>
</feature>
<dbReference type="AlphaFoldDB" id="A0A9P7FWZ5"/>
<organism evidence="3 4">
    <name type="scientific">Sphagnurus paluster</name>
    <dbReference type="NCBI Taxonomy" id="117069"/>
    <lineage>
        <taxon>Eukaryota</taxon>
        <taxon>Fungi</taxon>
        <taxon>Dikarya</taxon>
        <taxon>Basidiomycota</taxon>
        <taxon>Agaricomycotina</taxon>
        <taxon>Agaricomycetes</taxon>
        <taxon>Agaricomycetidae</taxon>
        <taxon>Agaricales</taxon>
        <taxon>Tricholomatineae</taxon>
        <taxon>Lyophyllaceae</taxon>
        <taxon>Sphagnurus</taxon>
    </lineage>
</organism>
<evidence type="ECO:0000313" key="3">
    <source>
        <dbReference type="EMBL" id="KAG5638706.1"/>
    </source>
</evidence>
<feature type="compositionally biased region" description="Polar residues" evidence="2">
    <location>
        <begin position="94"/>
        <end position="112"/>
    </location>
</feature>
<sequence>MPTNTNPSGLLAESLAALSKSAYQAFSDVENQARREVAQANADSREARLERDRALEDLHAAQLEGQAWEKEVASVNAAWKTAPFVLNQAAPESAESTGSSTRTTAYSQNQASPEKMAQSPGRTPNVDSSPASISTRRSRTIPKPLKGKPSPTTLTHFTSETLNSDHIQTPRKRKASPRSPIRQRSTVIRRVEAVIHVKREVSDDEEESDSVDDAEGNVQRDATVVNPKQTVHRKRKVAADANHLGPDNRSPVMSECSDEVNREDHCLDEDEDELMLGAEDKQPPPKSSKRTPRPDPESVPTKKRKTTGAVGRAKPSARRKV</sequence>
<dbReference type="OrthoDB" id="3269067at2759"/>
<evidence type="ECO:0000256" key="1">
    <source>
        <dbReference type="SAM" id="Coils"/>
    </source>
</evidence>
<gene>
    <name evidence="3" type="ORF">H0H81_010688</name>
</gene>
<feature type="region of interest" description="Disordered" evidence="2">
    <location>
        <begin position="199"/>
        <end position="321"/>
    </location>
</feature>
<keyword evidence="1" id="KW-0175">Coiled coil</keyword>
<keyword evidence="4" id="KW-1185">Reference proteome</keyword>
<feature type="compositionally biased region" description="Polar residues" evidence="2">
    <location>
        <begin position="120"/>
        <end position="135"/>
    </location>
</feature>